<dbReference type="Proteomes" id="UP000694863">
    <property type="component" value="Unplaced"/>
</dbReference>
<keyword evidence="2" id="KW-0482">Metalloprotease</keyword>
<proteinExistence type="predicted"/>
<keyword evidence="2" id="KW-0645">Protease</keyword>
<evidence type="ECO:0000313" key="1">
    <source>
        <dbReference type="Proteomes" id="UP000694863"/>
    </source>
</evidence>
<keyword evidence="1" id="KW-1185">Reference proteome</keyword>
<reference evidence="2" key="1">
    <citation type="submission" date="2025-08" db="UniProtKB">
        <authorList>
            <consortium name="RefSeq"/>
        </authorList>
    </citation>
    <scope>IDENTIFICATION</scope>
</reference>
<name>A0AC55CTH1_ECHTE</name>
<keyword evidence="2" id="KW-0378">Hydrolase</keyword>
<dbReference type="RefSeq" id="XP_045142795.1">
    <property type="nucleotide sequence ID" value="XM_045286860.1"/>
</dbReference>
<organism evidence="1 2">
    <name type="scientific">Echinops telfairi</name>
    <name type="common">Lesser hedgehog tenrec</name>
    <dbReference type="NCBI Taxonomy" id="9371"/>
    <lineage>
        <taxon>Eukaryota</taxon>
        <taxon>Metazoa</taxon>
        <taxon>Chordata</taxon>
        <taxon>Craniata</taxon>
        <taxon>Vertebrata</taxon>
        <taxon>Euteleostomi</taxon>
        <taxon>Mammalia</taxon>
        <taxon>Eutheria</taxon>
        <taxon>Afrotheria</taxon>
        <taxon>Tenrecidae</taxon>
        <taxon>Tenrecinae</taxon>
        <taxon>Echinops</taxon>
    </lineage>
</organism>
<sequence>MWKLNGLFRTGEAQYYQEEKVYGKLHNRAAIAHLQVEAEEKTLKLHGNQMLKNSMYKLQFQRKYGQPTFLPNNFRVYGYNGGRSMKSLDQRYQKFCYYQGFIEGFPNSMAIISTCTGLRGLLQFDNVSYGIEPLESSIGFEHVIYQVKHKNKGVSLYAEKDIESRALPYKIQSIEPESDFYQYIEMHIVVEKQLYNHMGADSGVVTEKMFELIGLTNAMFTSFNVTIILSSLEFWIDENKISTTGDANEILNRFLIWKQSFLVLRPHDMAFFLLYRENINYIGATYQGKMCDRNYGGSVLMHPKTISLESLAVVMVQLLSLSMGVPYDDRSKCQCPGAVCIMSPEAIHSSGVKSFSNCSMEDFARFFSKPTSQCLQNHPRFDPSYKAATCGNGELEEGEQCDCGSKESCAEGLGICCNPQRCTLTDTSACGQGDCCNNCQFRAKGEVCRAPSDDCDLTEYCNGTSAECQEDLYVQNGHPCEKKWICLNGRCMNGSKQCITTFGDDTSFASDNCFKEINSRKDQSGNCGSSGGQYTPCAAGDLKCGKLICSYSKKNVIKIQNATVLYTNVKGEICVTVDYYSNNTESNMMWVSEGTVCAKNKVCKNMKCVASTYLNYDCDVTKCNNKGVCNNKKNCHCNPTYLPPNCQSVDQTWIGGSIDSGNYPPTANAITPDSRYIDIDYSTKPTRWPYFLLIPFFIILGILIAVLVKVTRQRKKWRSEEYTSDEQLESEGETKE</sequence>
<protein>
    <submittedName>
        <fullName evidence="2">Disintegrin and metalloproteinase domain-containing protein 2</fullName>
    </submittedName>
</protein>
<accession>A0AC55CTH1</accession>
<evidence type="ECO:0000313" key="2">
    <source>
        <dbReference type="RefSeq" id="XP_045142795.1"/>
    </source>
</evidence>
<gene>
    <name evidence="2" type="primary">ADAM2</name>
</gene>